<dbReference type="Gene3D" id="1.10.1760.20">
    <property type="match status" value="1"/>
</dbReference>
<feature type="transmembrane region" description="Helical" evidence="1">
    <location>
        <begin position="15"/>
        <end position="33"/>
    </location>
</feature>
<evidence type="ECO:0000256" key="1">
    <source>
        <dbReference type="SAM" id="Phobius"/>
    </source>
</evidence>
<dbReference type="Pfam" id="PF12822">
    <property type="entry name" value="ECF_trnsprt"/>
    <property type="match status" value="1"/>
</dbReference>
<keyword evidence="1" id="KW-0472">Membrane</keyword>
<feature type="transmembrane region" description="Helical" evidence="1">
    <location>
        <begin position="45"/>
        <end position="68"/>
    </location>
</feature>
<evidence type="ECO:0000313" key="3">
    <source>
        <dbReference type="Proteomes" id="UP000239549"/>
    </source>
</evidence>
<comment type="caution">
    <text evidence="2">The sequence shown here is derived from an EMBL/GenBank/DDBJ whole genome shotgun (WGS) entry which is preliminary data.</text>
</comment>
<feature type="transmembrane region" description="Helical" evidence="1">
    <location>
        <begin position="80"/>
        <end position="99"/>
    </location>
</feature>
<dbReference type="GO" id="GO:0022857">
    <property type="term" value="F:transmembrane transporter activity"/>
    <property type="evidence" value="ECO:0007669"/>
    <property type="project" value="InterPro"/>
</dbReference>
<name>A0A2L2XDI5_9FIRM</name>
<sequence>MSPNSFSRRWPARRLTYLAMFMALSAVGAYIKIPSIIGTPALDSFPGFLAALLMGPVNGAIVAALGHMLTALTAGFPLSIPIHLLIAGGMAGIAALFALVSRYSLWAGMAAGAVLNGIALNGLFLPIPGFGKAFFLAMVVPLTVASILNIALAGVVFKALNRLFPNSYIKTGREKAGAAINNSHY</sequence>
<proteinExistence type="predicted"/>
<keyword evidence="1" id="KW-0812">Transmembrane</keyword>
<protein>
    <submittedName>
        <fullName evidence="2">Transporter</fullName>
    </submittedName>
</protein>
<gene>
    <name evidence="2" type="ORF">DCCM_3332</name>
</gene>
<dbReference type="Proteomes" id="UP000239549">
    <property type="component" value="Unassembled WGS sequence"/>
</dbReference>
<keyword evidence="3" id="KW-1185">Reference proteome</keyword>
<dbReference type="AlphaFoldDB" id="A0A2L2XDI5"/>
<feature type="transmembrane region" description="Helical" evidence="1">
    <location>
        <begin position="106"/>
        <end position="127"/>
    </location>
</feature>
<feature type="transmembrane region" description="Helical" evidence="1">
    <location>
        <begin position="133"/>
        <end position="157"/>
    </location>
</feature>
<keyword evidence="1" id="KW-1133">Transmembrane helix</keyword>
<accession>A0A2L2XDI5</accession>
<evidence type="ECO:0000313" key="2">
    <source>
        <dbReference type="EMBL" id="GBF34220.1"/>
    </source>
</evidence>
<dbReference type="RefSeq" id="WP_207655587.1">
    <property type="nucleotide sequence ID" value="NZ_BFAV01000130.1"/>
</dbReference>
<dbReference type="InterPro" id="IPR024529">
    <property type="entry name" value="ECF_trnsprt_substrate-spec"/>
</dbReference>
<reference evidence="3" key="1">
    <citation type="submission" date="2018-02" db="EMBL/GenBank/DDBJ databases">
        <title>Genome sequence of Desulfocucumis palustris strain NAW-5.</title>
        <authorList>
            <person name="Watanabe M."/>
            <person name="Kojima H."/>
            <person name="Fukui M."/>
        </authorList>
    </citation>
    <scope>NUCLEOTIDE SEQUENCE [LARGE SCALE GENOMIC DNA]</scope>
    <source>
        <strain evidence="3">NAW-5</strain>
    </source>
</reference>
<dbReference type="EMBL" id="BFAV01000130">
    <property type="protein sequence ID" value="GBF34220.1"/>
    <property type="molecule type" value="Genomic_DNA"/>
</dbReference>
<organism evidence="2 3">
    <name type="scientific">Desulfocucumis palustris</name>
    <dbReference type="NCBI Taxonomy" id="1898651"/>
    <lineage>
        <taxon>Bacteria</taxon>
        <taxon>Bacillati</taxon>
        <taxon>Bacillota</taxon>
        <taxon>Clostridia</taxon>
        <taxon>Eubacteriales</taxon>
        <taxon>Desulfocucumaceae</taxon>
        <taxon>Desulfocucumis</taxon>
    </lineage>
</organism>